<evidence type="ECO:0000313" key="2">
    <source>
        <dbReference type="EMBL" id="NHB93647.1"/>
    </source>
</evidence>
<dbReference type="AlphaFoldDB" id="A0A7X5TJ72"/>
<evidence type="ECO:0000259" key="1">
    <source>
        <dbReference type="Pfam" id="PF01850"/>
    </source>
</evidence>
<dbReference type="InterPro" id="IPR029060">
    <property type="entry name" value="PIN-like_dom_sf"/>
</dbReference>
<dbReference type="PANTHER" id="PTHR36173">
    <property type="entry name" value="RIBONUCLEASE VAPC16-RELATED"/>
    <property type="match status" value="1"/>
</dbReference>
<dbReference type="EMBL" id="PUJW01000017">
    <property type="protein sequence ID" value="NHB93647.1"/>
    <property type="molecule type" value="Genomic_DNA"/>
</dbReference>
<sequence length="135" mass="15556">MSFLLDTHILLWYLIEPKKLSDEVLDILRDPDNEIYFSAATIQEIAIKKRLGKNDFDYEPKIVADAAKNTVGFIPLNVTVEHSISYYYLPLVEHKDPFDLMLVAQTKYEGMTLITNDDKILTQFNDSSIKLLSNK</sequence>
<proteinExistence type="predicted"/>
<dbReference type="PANTHER" id="PTHR36173:SF2">
    <property type="entry name" value="RIBONUCLEASE VAPC16"/>
    <property type="match status" value="1"/>
</dbReference>
<feature type="domain" description="PIN" evidence="1">
    <location>
        <begin position="4"/>
        <end position="120"/>
    </location>
</feature>
<dbReference type="CDD" id="cd09872">
    <property type="entry name" value="PIN_Sll0205-like"/>
    <property type="match status" value="1"/>
</dbReference>
<dbReference type="InterPro" id="IPR002716">
    <property type="entry name" value="PIN_dom"/>
</dbReference>
<gene>
    <name evidence="2" type="ORF">C5469_16470</name>
</gene>
<dbReference type="SUPFAM" id="SSF88723">
    <property type="entry name" value="PIN domain-like"/>
    <property type="match status" value="1"/>
</dbReference>
<comment type="caution">
    <text evidence="2">The sequence shown here is derived from an EMBL/GenBank/DDBJ whole genome shotgun (WGS) entry which is preliminary data.</text>
</comment>
<dbReference type="Pfam" id="PF01850">
    <property type="entry name" value="PIN"/>
    <property type="match status" value="1"/>
</dbReference>
<dbReference type="Gene3D" id="3.40.50.1010">
    <property type="entry name" value="5'-nuclease"/>
    <property type="match status" value="1"/>
</dbReference>
<accession>A0A7X5TJ72</accession>
<dbReference type="InterPro" id="IPR041705">
    <property type="entry name" value="PIN_Sll0205"/>
</dbReference>
<organism evidence="2 3">
    <name type="scientific">Photorhabdus cinerea</name>
    <dbReference type="NCBI Taxonomy" id="471575"/>
    <lineage>
        <taxon>Bacteria</taxon>
        <taxon>Pseudomonadati</taxon>
        <taxon>Pseudomonadota</taxon>
        <taxon>Gammaproteobacteria</taxon>
        <taxon>Enterobacterales</taxon>
        <taxon>Morganellaceae</taxon>
        <taxon>Photorhabdus</taxon>
    </lineage>
</organism>
<evidence type="ECO:0000313" key="3">
    <source>
        <dbReference type="Proteomes" id="UP000591844"/>
    </source>
</evidence>
<dbReference type="InterPro" id="IPR052919">
    <property type="entry name" value="TA_system_RNase"/>
</dbReference>
<keyword evidence="3" id="KW-1185">Reference proteome</keyword>
<dbReference type="RefSeq" id="WP_166308887.1">
    <property type="nucleotide sequence ID" value="NZ_CAWPIB010000017.1"/>
</dbReference>
<name>A0A7X5TJ72_9GAMM</name>
<dbReference type="Proteomes" id="UP000591844">
    <property type="component" value="Unassembled WGS sequence"/>
</dbReference>
<reference evidence="2 3" key="1">
    <citation type="submission" date="2018-02" db="EMBL/GenBank/DDBJ databases">
        <authorList>
            <person name="Machado R.A."/>
        </authorList>
    </citation>
    <scope>NUCLEOTIDE SEQUENCE [LARGE SCALE GENOMIC DNA]</scope>
    <source>
        <strain evidence="2 3">DSM 19724</strain>
    </source>
</reference>
<protein>
    <submittedName>
        <fullName evidence="2">PIN domain nuclease</fullName>
    </submittedName>
</protein>